<dbReference type="GO" id="GO:0009097">
    <property type="term" value="P:isoleucine biosynthetic process"/>
    <property type="evidence" value="ECO:0007669"/>
    <property type="project" value="TreeGrafter"/>
</dbReference>
<dbReference type="EC" id="4.3.1.17" evidence="5"/>
<name>A0A7S3L4A6_9STRA</name>
<dbReference type="PANTHER" id="PTHR48078:SF2">
    <property type="entry name" value="CATABOLIC L-SERINE_THREONINE DEHYDRATASE"/>
    <property type="match status" value="1"/>
</dbReference>
<evidence type="ECO:0000313" key="12">
    <source>
        <dbReference type="EMBL" id="CAE0411179.1"/>
    </source>
</evidence>
<dbReference type="GO" id="GO:0003941">
    <property type="term" value="F:L-serine ammonia-lyase activity"/>
    <property type="evidence" value="ECO:0007669"/>
    <property type="project" value="UniProtKB-EC"/>
</dbReference>
<accession>A0A7S3L4A6</accession>
<comment type="pathway">
    <text evidence="3">Carbohydrate biosynthesis; gluconeogenesis.</text>
</comment>
<evidence type="ECO:0000256" key="8">
    <source>
        <dbReference type="ARBA" id="ARBA00022898"/>
    </source>
</evidence>
<evidence type="ECO:0000256" key="2">
    <source>
        <dbReference type="ARBA" id="ARBA00004496"/>
    </source>
</evidence>
<dbReference type="GO" id="GO:0005737">
    <property type="term" value="C:cytoplasm"/>
    <property type="evidence" value="ECO:0007669"/>
    <property type="project" value="UniProtKB-SubCell"/>
</dbReference>
<comment type="cofactor">
    <cofactor evidence="1">
        <name>pyridoxal 5'-phosphate</name>
        <dbReference type="ChEBI" id="CHEBI:597326"/>
    </cofactor>
</comment>
<protein>
    <recommendedName>
        <fullName evidence="5">L-serine ammonia-lyase</fullName>
        <ecNumber evidence="5">4.3.1.17</ecNumber>
    </recommendedName>
</protein>
<evidence type="ECO:0000256" key="1">
    <source>
        <dbReference type="ARBA" id="ARBA00001933"/>
    </source>
</evidence>
<dbReference type="PROSITE" id="PS00165">
    <property type="entry name" value="DEHYDRATASE_SER_THR"/>
    <property type="match status" value="1"/>
</dbReference>
<feature type="domain" description="Tryptophan synthase beta chain-like PALP" evidence="11">
    <location>
        <begin position="22"/>
        <end position="320"/>
    </location>
</feature>
<dbReference type="PANTHER" id="PTHR48078">
    <property type="entry name" value="THREONINE DEHYDRATASE, MITOCHONDRIAL-RELATED"/>
    <property type="match status" value="1"/>
</dbReference>
<dbReference type="GO" id="GO:0004794">
    <property type="term" value="F:threonine deaminase activity"/>
    <property type="evidence" value="ECO:0007669"/>
    <property type="project" value="TreeGrafter"/>
</dbReference>
<evidence type="ECO:0000256" key="4">
    <source>
        <dbReference type="ARBA" id="ARBA00010869"/>
    </source>
</evidence>
<sequence length="338" mass="35224">MGMGRPIAMAAAVAARQAGLFQQTPLIKARTLSQATGKEIYFKLDNLQASGSFKDRGMAHLCHTVATGPQHVQRVISSSGGNAGLAVATVAPQLGLQVDVYVPETTKPIVIQKLESLGATVTIHGANWNAADSLARERVQEAGETCVYVSPYDNPLLWTGHSTVVDEILQELPNVGAIAVSVGGGGLLCGVLEGLQRYEHKCRVIAAETTGANCFAAALQAGQPVRLDAITSVATSLGALETTPATLERAQSYAKDIGGTVQSMVCTDAQAVQACLGLAADVRLLVEPACGSALAVAYDKDLFQQYLADVEGPIVLQVCGGSGVSIDLLRQWKTDLGL</sequence>
<evidence type="ECO:0000259" key="11">
    <source>
        <dbReference type="Pfam" id="PF00291"/>
    </source>
</evidence>
<dbReference type="InterPro" id="IPR050147">
    <property type="entry name" value="Ser/Thr_Dehydratase"/>
</dbReference>
<comment type="subcellular location">
    <subcellularLocation>
        <location evidence="2">Cytoplasm</location>
    </subcellularLocation>
</comment>
<keyword evidence="9" id="KW-0456">Lyase</keyword>
<dbReference type="InterPro" id="IPR001926">
    <property type="entry name" value="TrpB-like_PALP"/>
</dbReference>
<dbReference type="InterPro" id="IPR036052">
    <property type="entry name" value="TrpB-like_PALP_sf"/>
</dbReference>
<gene>
    <name evidence="12" type="ORF">ACOF00016_LOCUS8564</name>
</gene>
<evidence type="ECO:0000256" key="10">
    <source>
        <dbReference type="ARBA" id="ARBA00049406"/>
    </source>
</evidence>
<dbReference type="Pfam" id="PF00291">
    <property type="entry name" value="PALP"/>
    <property type="match status" value="1"/>
</dbReference>
<evidence type="ECO:0000256" key="7">
    <source>
        <dbReference type="ARBA" id="ARBA00022490"/>
    </source>
</evidence>
<evidence type="ECO:0000256" key="5">
    <source>
        <dbReference type="ARBA" id="ARBA00012093"/>
    </source>
</evidence>
<evidence type="ECO:0000256" key="9">
    <source>
        <dbReference type="ARBA" id="ARBA00023239"/>
    </source>
</evidence>
<comment type="similarity">
    <text evidence="4">Belongs to the serine/threonine dehydratase family.</text>
</comment>
<dbReference type="AlphaFoldDB" id="A0A7S3L4A6"/>
<proteinExistence type="inferred from homology"/>
<dbReference type="SUPFAM" id="SSF53686">
    <property type="entry name" value="Tryptophan synthase beta subunit-like PLP-dependent enzymes"/>
    <property type="match status" value="1"/>
</dbReference>
<dbReference type="GO" id="GO:0030170">
    <property type="term" value="F:pyridoxal phosphate binding"/>
    <property type="evidence" value="ECO:0007669"/>
    <property type="project" value="InterPro"/>
</dbReference>
<dbReference type="GO" id="GO:0006094">
    <property type="term" value="P:gluconeogenesis"/>
    <property type="evidence" value="ECO:0007669"/>
    <property type="project" value="UniProtKB-KW"/>
</dbReference>
<dbReference type="EMBL" id="HBIM01010215">
    <property type="protein sequence ID" value="CAE0411179.1"/>
    <property type="molecule type" value="Transcribed_RNA"/>
</dbReference>
<dbReference type="GO" id="GO:0006567">
    <property type="term" value="P:L-threonine catabolic process"/>
    <property type="evidence" value="ECO:0007669"/>
    <property type="project" value="TreeGrafter"/>
</dbReference>
<dbReference type="Gene3D" id="3.40.50.1100">
    <property type="match status" value="2"/>
</dbReference>
<evidence type="ECO:0000256" key="3">
    <source>
        <dbReference type="ARBA" id="ARBA00004742"/>
    </source>
</evidence>
<evidence type="ECO:0000256" key="6">
    <source>
        <dbReference type="ARBA" id="ARBA00022432"/>
    </source>
</evidence>
<dbReference type="GO" id="GO:0006565">
    <property type="term" value="P:L-serine catabolic process"/>
    <property type="evidence" value="ECO:0007669"/>
    <property type="project" value="TreeGrafter"/>
</dbReference>
<dbReference type="FunFam" id="3.40.50.1100:FF:000040">
    <property type="entry name" value="L-serine dehydratase, putative"/>
    <property type="match status" value="1"/>
</dbReference>
<dbReference type="InterPro" id="IPR000634">
    <property type="entry name" value="Ser/Thr_deHydtase_PyrdxlP-BS"/>
</dbReference>
<reference evidence="12" key="1">
    <citation type="submission" date="2021-01" db="EMBL/GenBank/DDBJ databases">
        <authorList>
            <person name="Corre E."/>
            <person name="Pelletier E."/>
            <person name="Niang G."/>
            <person name="Scheremetjew M."/>
            <person name="Finn R."/>
            <person name="Kale V."/>
            <person name="Holt S."/>
            <person name="Cochrane G."/>
            <person name="Meng A."/>
            <person name="Brown T."/>
            <person name="Cohen L."/>
        </authorList>
    </citation>
    <scope>NUCLEOTIDE SEQUENCE</scope>
    <source>
        <strain evidence="12">CCMP127</strain>
    </source>
</reference>
<comment type="catalytic activity">
    <reaction evidence="10">
        <text>L-serine = pyruvate + NH4(+)</text>
        <dbReference type="Rhea" id="RHEA:19169"/>
        <dbReference type="ChEBI" id="CHEBI:15361"/>
        <dbReference type="ChEBI" id="CHEBI:28938"/>
        <dbReference type="ChEBI" id="CHEBI:33384"/>
        <dbReference type="EC" id="4.3.1.17"/>
    </reaction>
</comment>
<keyword evidence="6" id="KW-0312">Gluconeogenesis</keyword>
<organism evidence="12">
    <name type="scientific">Amphora coffeiformis</name>
    <dbReference type="NCBI Taxonomy" id="265554"/>
    <lineage>
        <taxon>Eukaryota</taxon>
        <taxon>Sar</taxon>
        <taxon>Stramenopiles</taxon>
        <taxon>Ochrophyta</taxon>
        <taxon>Bacillariophyta</taxon>
        <taxon>Bacillariophyceae</taxon>
        <taxon>Bacillariophycidae</taxon>
        <taxon>Thalassiophysales</taxon>
        <taxon>Catenulaceae</taxon>
        <taxon>Amphora</taxon>
    </lineage>
</organism>
<keyword evidence="7" id="KW-0963">Cytoplasm</keyword>
<keyword evidence="8" id="KW-0663">Pyridoxal phosphate</keyword>